<name>A0A1Y4LFA1_9FIRM</name>
<dbReference type="EMBL" id="NFKK01000023">
    <property type="protein sequence ID" value="OUP51386.1"/>
    <property type="molecule type" value="Genomic_DNA"/>
</dbReference>
<accession>A0A1Y4LFA1</accession>
<comment type="caution">
    <text evidence="3">The sequence shown here is derived from an EMBL/GenBank/DDBJ whole genome shotgun (WGS) entry which is preliminary data.</text>
</comment>
<organism evidence="3 4">
    <name type="scientific">Butyricicoccus pullicaecorum</name>
    <dbReference type="NCBI Taxonomy" id="501571"/>
    <lineage>
        <taxon>Bacteria</taxon>
        <taxon>Bacillati</taxon>
        <taxon>Bacillota</taxon>
        <taxon>Clostridia</taxon>
        <taxon>Eubacteriales</taxon>
        <taxon>Butyricicoccaceae</taxon>
        <taxon>Butyricicoccus</taxon>
    </lineage>
</organism>
<dbReference type="STRING" id="501571.GCA_900143195_00045"/>
<evidence type="ECO:0008006" key="6">
    <source>
        <dbReference type="Google" id="ProtNLM"/>
    </source>
</evidence>
<evidence type="ECO:0000313" key="2">
    <source>
        <dbReference type="EMBL" id="OUP51386.1"/>
    </source>
</evidence>
<reference evidence="3" key="2">
    <citation type="journal article" date="2018" name="BMC Genomics">
        <title>Whole genome sequencing and function prediction of 133 gut anaerobes isolated from chicken caecum in pure cultures.</title>
        <authorList>
            <person name="Medvecky M."/>
            <person name="Cejkova D."/>
            <person name="Polansky O."/>
            <person name="Karasova D."/>
            <person name="Kubasova T."/>
            <person name="Cizek A."/>
            <person name="Rychlik I."/>
        </authorList>
    </citation>
    <scope>NUCLEOTIDE SEQUENCE</scope>
    <source>
        <strain evidence="3">An179</strain>
        <strain evidence="2">An180</strain>
    </source>
</reference>
<dbReference type="RefSeq" id="WP_087374527.1">
    <property type="nucleotide sequence ID" value="NZ_NFKK01000023.1"/>
</dbReference>
<gene>
    <name evidence="3" type="ORF">B5F15_14930</name>
    <name evidence="2" type="ORF">B5F17_13200</name>
</gene>
<protein>
    <recommendedName>
        <fullName evidence="6">Resolvase/invertase-type recombinase catalytic domain-containing protein</fullName>
    </recommendedName>
</protein>
<dbReference type="AlphaFoldDB" id="A0A1Y4LFA1"/>
<evidence type="ECO:0000313" key="3">
    <source>
        <dbReference type="EMBL" id="OUP55353.1"/>
    </source>
</evidence>
<dbReference type="Proteomes" id="UP000195897">
    <property type="component" value="Unassembled WGS sequence"/>
</dbReference>
<reference evidence="4 5" key="1">
    <citation type="submission" date="2017-04" db="EMBL/GenBank/DDBJ databases">
        <title>Function of individual gut microbiota members based on whole genome sequencing of pure cultures obtained from chicken caecum.</title>
        <authorList>
            <person name="Medvecky M."/>
            <person name="Cejkova D."/>
            <person name="Polansky O."/>
            <person name="Karasova D."/>
            <person name="Kubasova T."/>
            <person name="Cizek A."/>
            <person name="Rychlik I."/>
        </authorList>
    </citation>
    <scope>NUCLEOTIDE SEQUENCE [LARGE SCALE GENOMIC DNA]</scope>
    <source>
        <strain evidence="4">An179</strain>
        <strain evidence="5">An180</strain>
    </source>
</reference>
<sequence>MLFTALQQYDSAQIQAELIGYLGELGLDESILNTTLRGDITIGSLTNGLTERLIAKAAEEDRRRFREKQSEGIARAQKAGVAIGRPTRKQDKRFHKVRDMYLAQEVTGQEAARLLGVAPSTFYRWLRQEGEAK</sequence>
<feature type="region of interest" description="Disordered" evidence="1">
    <location>
        <begin position="65"/>
        <end position="89"/>
    </location>
</feature>
<dbReference type="Proteomes" id="UP000195326">
    <property type="component" value="Unassembled WGS sequence"/>
</dbReference>
<dbReference type="Pfam" id="PF13384">
    <property type="entry name" value="HTH_23"/>
    <property type="match status" value="1"/>
</dbReference>
<evidence type="ECO:0000256" key="1">
    <source>
        <dbReference type="SAM" id="MobiDB-lite"/>
    </source>
</evidence>
<evidence type="ECO:0000313" key="5">
    <source>
        <dbReference type="Proteomes" id="UP000195897"/>
    </source>
</evidence>
<proteinExistence type="predicted"/>
<evidence type="ECO:0000313" key="4">
    <source>
        <dbReference type="Proteomes" id="UP000195326"/>
    </source>
</evidence>
<dbReference type="EMBL" id="NFKL01000028">
    <property type="protein sequence ID" value="OUP55353.1"/>
    <property type="molecule type" value="Genomic_DNA"/>
</dbReference>